<accession>L8WGN6</accession>
<dbReference type="Proteomes" id="UP000011668">
    <property type="component" value="Unassembled WGS sequence"/>
</dbReference>
<organism evidence="1 2">
    <name type="scientific">Thanatephorus cucumeris (strain AG1-IA)</name>
    <name type="common">Rice sheath blight fungus</name>
    <name type="synonym">Rhizoctonia solani</name>
    <dbReference type="NCBI Taxonomy" id="983506"/>
    <lineage>
        <taxon>Eukaryota</taxon>
        <taxon>Fungi</taxon>
        <taxon>Dikarya</taxon>
        <taxon>Basidiomycota</taxon>
        <taxon>Agaricomycotina</taxon>
        <taxon>Agaricomycetes</taxon>
        <taxon>Cantharellales</taxon>
        <taxon>Ceratobasidiaceae</taxon>
        <taxon>Rhizoctonia</taxon>
        <taxon>Rhizoctonia solani AG-1</taxon>
    </lineage>
</organism>
<name>L8WGN6_THACA</name>
<dbReference type="HOGENOM" id="CLU_2293595_0_0_1"/>
<proteinExistence type="predicted"/>
<reference evidence="1 2" key="1">
    <citation type="journal article" date="2013" name="Nat. Commun.">
        <title>The evolution and pathogenic mechanisms of the rice sheath blight pathogen.</title>
        <authorList>
            <person name="Zheng A."/>
            <person name="Lin R."/>
            <person name="Xu L."/>
            <person name="Qin P."/>
            <person name="Tang C."/>
            <person name="Ai P."/>
            <person name="Zhang D."/>
            <person name="Liu Y."/>
            <person name="Sun Z."/>
            <person name="Feng H."/>
            <person name="Wang Y."/>
            <person name="Chen Y."/>
            <person name="Liang X."/>
            <person name="Fu R."/>
            <person name="Li Q."/>
            <person name="Zhang J."/>
            <person name="Yu X."/>
            <person name="Xie Z."/>
            <person name="Ding L."/>
            <person name="Guan P."/>
            <person name="Tang J."/>
            <person name="Liang Y."/>
            <person name="Wang S."/>
            <person name="Deng Q."/>
            <person name="Li S."/>
            <person name="Zhu J."/>
            <person name="Wang L."/>
            <person name="Liu H."/>
            <person name="Li P."/>
        </authorList>
    </citation>
    <scope>NUCLEOTIDE SEQUENCE [LARGE SCALE GENOMIC DNA]</scope>
    <source>
        <strain evidence="2">AG-1 IA</strain>
    </source>
</reference>
<protein>
    <submittedName>
        <fullName evidence="1">Uncharacterized protein</fullName>
    </submittedName>
</protein>
<keyword evidence="2" id="KW-1185">Reference proteome</keyword>
<evidence type="ECO:0000313" key="2">
    <source>
        <dbReference type="Proteomes" id="UP000011668"/>
    </source>
</evidence>
<gene>
    <name evidence="1" type="ORF">AG1IA_08646</name>
</gene>
<evidence type="ECO:0000313" key="1">
    <source>
        <dbReference type="EMBL" id="ELU37326.1"/>
    </source>
</evidence>
<sequence>MELIDPHDCGVLPSGSLGPFSLELRSLNCLLLYHVTVEFDAGPSTERTQILSTRSSWNRIRFRADRPNRLTTMERSRECYKQRAPPPQWLDLRLTTIFATR</sequence>
<dbReference type="EMBL" id="AFRT01002711">
    <property type="protein sequence ID" value="ELU37326.1"/>
    <property type="molecule type" value="Genomic_DNA"/>
</dbReference>
<comment type="caution">
    <text evidence="1">The sequence shown here is derived from an EMBL/GenBank/DDBJ whole genome shotgun (WGS) entry which is preliminary data.</text>
</comment>
<dbReference type="AlphaFoldDB" id="L8WGN6"/>